<organism evidence="3 4">
    <name type="scientific">Bursaphelenchus okinawaensis</name>
    <dbReference type="NCBI Taxonomy" id="465554"/>
    <lineage>
        <taxon>Eukaryota</taxon>
        <taxon>Metazoa</taxon>
        <taxon>Ecdysozoa</taxon>
        <taxon>Nematoda</taxon>
        <taxon>Chromadorea</taxon>
        <taxon>Rhabditida</taxon>
        <taxon>Tylenchina</taxon>
        <taxon>Tylenchomorpha</taxon>
        <taxon>Aphelenchoidea</taxon>
        <taxon>Aphelenchoididae</taxon>
        <taxon>Bursaphelenchus</taxon>
    </lineage>
</organism>
<feature type="coiled-coil region" evidence="1">
    <location>
        <begin position="85"/>
        <end position="112"/>
    </location>
</feature>
<dbReference type="EMBL" id="CAJFCW020000002">
    <property type="protein sequence ID" value="CAG9098053.1"/>
    <property type="molecule type" value="Genomic_DNA"/>
</dbReference>
<feature type="region of interest" description="Disordered" evidence="2">
    <location>
        <begin position="327"/>
        <end position="350"/>
    </location>
</feature>
<gene>
    <name evidence="3" type="ORF">BOKJ2_LOCUS4691</name>
</gene>
<accession>A0A811K9Y3</accession>
<keyword evidence="1" id="KW-0175">Coiled coil</keyword>
<dbReference type="EMBL" id="CAJFDH010000002">
    <property type="protein sequence ID" value="CAD5212890.1"/>
    <property type="molecule type" value="Genomic_DNA"/>
</dbReference>
<name>A0A811K9Y3_9BILA</name>
<keyword evidence="4" id="KW-1185">Reference proteome</keyword>
<evidence type="ECO:0000256" key="2">
    <source>
        <dbReference type="SAM" id="MobiDB-lite"/>
    </source>
</evidence>
<reference evidence="3" key="1">
    <citation type="submission" date="2020-09" db="EMBL/GenBank/DDBJ databases">
        <authorList>
            <person name="Kikuchi T."/>
        </authorList>
    </citation>
    <scope>NUCLEOTIDE SEQUENCE</scope>
    <source>
        <strain evidence="3">SH1</strain>
    </source>
</reference>
<dbReference type="Proteomes" id="UP000783686">
    <property type="component" value="Unassembled WGS sequence"/>
</dbReference>
<sequence length="350" mass="40020">MNVDDSSEIEIQANLEDEASGEPKEMVTEKLRRRTKLNVNGWRSCGKAAGRVWNRTKLFLRLFKDASTSELRKMPQSIANRFVLLKEKDKQIKALEDEIKVLKRKLAEFALRSPSKRKAADELEAKQRAKRLKTCERHLGPSYRIQRVEDVNHEDDFASLYCRHSTNLTVFQYNEVRRLQLQKLQLVPYRRVEDLEQRLIANAGGISQVTWSMIQKDFVEHELKGILELAVMQPAELLAALNNFYQLFNEVSNMFNMNIFQFIERDAIADSRNTATDLVVQRDQVNSSNTGPGYLVVQTKPGVQNNAIGEPVQGSNPKLVENLRRLFDATRGPSNPDQNSPNPDQGSGHQ</sequence>
<dbReference type="AlphaFoldDB" id="A0A811K9Y3"/>
<proteinExistence type="predicted"/>
<dbReference type="Proteomes" id="UP000614601">
    <property type="component" value="Unassembled WGS sequence"/>
</dbReference>
<evidence type="ECO:0000313" key="4">
    <source>
        <dbReference type="Proteomes" id="UP000614601"/>
    </source>
</evidence>
<protein>
    <submittedName>
        <fullName evidence="3">Uncharacterized protein</fullName>
    </submittedName>
</protein>
<evidence type="ECO:0000256" key="1">
    <source>
        <dbReference type="SAM" id="Coils"/>
    </source>
</evidence>
<comment type="caution">
    <text evidence="3">The sequence shown here is derived from an EMBL/GenBank/DDBJ whole genome shotgun (WGS) entry which is preliminary data.</text>
</comment>
<evidence type="ECO:0000313" key="3">
    <source>
        <dbReference type="EMBL" id="CAD5212890.1"/>
    </source>
</evidence>
<feature type="compositionally biased region" description="Low complexity" evidence="2">
    <location>
        <begin position="332"/>
        <end position="350"/>
    </location>
</feature>